<feature type="compositionally biased region" description="Pro residues" evidence="6">
    <location>
        <begin position="292"/>
        <end position="304"/>
    </location>
</feature>
<evidence type="ECO:0000256" key="4">
    <source>
        <dbReference type="ARBA" id="ARBA00046124"/>
    </source>
</evidence>
<comment type="similarity">
    <text evidence="1">Belongs to the IST1 family.</text>
</comment>
<dbReference type="Proteomes" id="UP001620645">
    <property type="component" value="Unassembled WGS sequence"/>
</dbReference>
<evidence type="ECO:0000256" key="2">
    <source>
        <dbReference type="ARBA" id="ARBA00014513"/>
    </source>
</evidence>
<evidence type="ECO:0000256" key="5">
    <source>
        <dbReference type="ARBA" id="ARBA00046920"/>
    </source>
</evidence>
<evidence type="ECO:0000313" key="7">
    <source>
        <dbReference type="EMBL" id="KAL3075324.1"/>
    </source>
</evidence>
<organism evidence="7 8">
    <name type="scientific">Heterodera schachtii</name>
    <name type="common">Sugarbeet cyst nematode worm</name>
    <name type="synonym">Tylenchus schachtii</name>
    <dbReference type="NCBI Taxonomy" id="97005"/>
    <lineage>
        <taxon>Eukaryota</taxon>
        <taxon>Metazoa</taxon>
        <taxon>Ecdysozoa</taxon>
        <taxon>Nematoda</taxon>
        <taxon>Chromadorea</taxon>
        <taxon>Rhabditida</taxon>
        <taxon>Tylenchina</taxon>
        <taxon>Tylenchomorpha</taxon>
        <taxon>Tylenchoidea</taxon>
        <taxon>Heteroderidae</taxon>
        <taxon>Heteroderinae</taxon>
        <taxon>Heterodera</taxon>
    </lineage>
</organism>
<keyword evidence="8" id="KW-1185">Reference proteome</keyword>
<feature type="region of interest" description="Disordered" evidence="6">
    <location>
        <begin position="411"/>
        <end position="440"/>
    </location>
</feature>
<gene>
    <name evidence="7" type="ORF">niasHS_014490</name>
</gene>
<comment type="subunit">
    <text evidence="5">Interacts with CHMP1A, CHMP1B, VPS4A and VTA1. Interacts with SPAST, STAMBP, and USP8. May interact with VPS37B. May associate with the ESCRT-I complex. Interacts with MITD1, in competition with VSP4. Interacts with SPART (via MIT domain); leading to the recruitment of SPART to midbodies. Interacts with SPAST.</text>
</comment>
<evidence type="ECO:0000256" key="3">
    <source>
        <dbReference type="ARBA" id="ARBA00032374"/>
    </source>
</evidence>
<evidence type="ECO:0000256" key="1">
    <source>
        <dbReference type="ARBA" id="ARBA00005536"/>
    </source>
</evidence>
<evidence type="ECO:0000256" key="6">
    <source>
        <dbReference type="SAM" id="MobiDB-lite"/>
    </source>
</evidence>
<feature type="region of interest" description="Disordered" evidence="6">
    <location>
        <begin position="237"/>
        <end position="366"/>
    </location>
</feature>
<feature type="compositionally biased region" description="Pro residues" evidence="6">
    <location>
        <begin position="349"/>
        <end position="359"/>
    </location>
</feature>
<dbReference type="Pfam" id="PF03398">
    <property type="entry name" value="Ist1"/>
    <property type="match status" value="1"/>
</dbReference>
<proteinExistence type="inferred from homology"/>
<reference evidence="7 8" key="1">
    <citation type="submission" date="2024-10" db="EMBL/GenBank/DDBJ databases">
        <authorList>
            <person name="Kim D."/>
        </authorList>
    </citation>
    <scope>NUCLEOTIDE SEQUENCE [LARGE SCALE GENOMIC DNA]</scope>
    <source>
        <strain evidence="7">Taebaek</strain>
    </source>
</reference>
<dbReference type="FunFam" id="1.20.1260.60:FF:000002">
    <property type="entry name" value="Vacuolar protein sorting-associated protein IST1"/>
    <property type="match status" value="1"/>
</dbReference>
<protein>
    <recommendedName>
        <fullName evidence="2">IST1 homolog</fullName>
    </recommendedName>
    <alternativeName>
        <fullName evidence="3">Charged multivesicular body protein 8</fullName>
    </alternativeName>
</protein>
<name>A0ABD2I5D6_HETSC</name>
<dbReference type="PANTHER" id="PTHR12161:SF5">
    <property type="entry name" value="IST1 HOMOLOG"/>
    <property type="match status" value="1"/>
</dbReference>
<comment type="caution">
    <text evidence="7">The sequence shown here is derived from an EMBL/GenBank/DDBJ whole genome shotgun (WGS) entry which is preliminary data.</text>
</comment>
<dbReference type="Gene3D" id="1.20.1260.60">
    <property type="entry name" value="Vacuolar protein sorting-associated protein Ist1"/>
    <property type="match status" value="1"/>
</dbReference>
<sequence length="459" mass="49531">MSVSWGTQYSKLKTNLRLAANRLRLLQKKKTEQAVKARCEIADFLSTDKEDRARIRVETIIREDFVVEAYELLEMYCELLLARFGIIQQMKELDDGIAEAVSSLLWVAPRIGHEIAEFKVINDELTHKYGKQFAEAARMNQLPEPSRVSPKLVQKLSVSAPSKLLVEKYLVTIAQSAGVDFAPDAKVMREDDDEIARAERNLINFMNEEQYGWTVRHNDDPNSKGGGGGHFAAAVGGGVGPADPLMNQHSNNNASGGGANAMPMPPNGSGAFAMSPSGFVPSHPSPLATSSSPPPEYAPPPPLPAHGAGVYRQQTTGGHSFPTGDLGNKSGPGAVYPSAHPPSAGTPTQPFPNATPPPQQHYQQQQHLEHFGAPSEHIYQMPQERDDDFLLPKLPDPPSHLPANAAHFLPHTAGGRTGGTPHNTSGAGGGGGGTDEDTANKDLDFDALAKRFEELKKRL</sequence>
<dbReference type="InterPro" id="IPR042277">
    <property type="entry name" value="IST1-like"/>
</dbReference>
<accession>A0ABD2I5D6</accession>
<dbReference type="InterPro" id="IPR005061">
    <property type="entry name" value="Ist1"/>
</dbReference>
<dbReference type="EMBL" id="JBICCN010000353">
    <property type="protein sequence ID" value="KAL3075324.1"/>
    <property type="molecule type" value="Genomic_DNA"/>
</dbReference>
<dbReference type="PANTHER" id="PTHR12161">
    <property type="entry name" value="IST1 FAMILY MEMBER"/>
    <property type="match status" value="1"/>
</dbReference>
<dbReference type="AlphaFoldDB" id="A0ABD2I5D6"/>
<evidence type="ECO:0000313" key="8">
    <source>
        <dbReference type="Proteomes" id="UP001620645"/>
    </source>
</evidence>
<feature type="compositionally biased region" description="Low complexity" evidence="6">
    <location>
        <begin position="281"/>
        <end position="291"/>
    </location>
</feature>
<comment type="function">
    <text evidence="4">ESCRT-III-like protein involved in cytokinesis, nuclear envelope reassembly and endosomal tubulation. Is required for efficient abscission during cytokinesis. Involved in recruiting VPS4A and/or VPS4B to the midbody of dividing cells. During late anaphase, involved in nuclear envelope reassembly and mitotic spindle disassembly together with the ESCRT-III complex: IST1 acts by mediating the recruitment of SPAST to the nuclear membrane, leading to microtubule severing. Recruited to the reforming nuclear envelope (NE) during anaphase by LEMD2. Regulates early endosomal tubulation together with the ESCRT-III complex by mediating the recruitment of SPAST.</text>
</comment>